<dbReference type="Pfam" id="PF01636">
    <property type="entry name" value="APH"/>
    <property type="match status" value="1"/>
</dbReference>
<dbReference type="AlphaFoldDB" id="A0A9P4NYB8"/>
<dbReference type="EMBL" id="MU007018">
    <property type="protein sequence ID" value="KAF2433877.1"/>
    <property type="molecule type" value="Genomic_DNA"/>
</dbReference>
<comment type="caution">
    <text evidence="2">The sequence shown here is derived from an EMBL/GenBank/DDBJ whole genome shotgun (WGS) entry which is preliminary data.</text>
</comment>
<proteinExistence type="predicted"/>
<dbReference type="InterPro" id="IPR051035">
    <property type="entry name" value="Mito_inheritance_9"/>
</dbReference>
<evidence type="ECO:0000259" key="1">
    <source>
        <dbReference type="Pfam" id="PF01636"/>
    </source>
</evidence>
<keyword evidence="3" id="KW-1185">Reference proteome</keyword>
<dbReference type="GO" id="GO:0005739">
    <property type="term" value="C:mitochondrion"/>
    <property type="evidence" value="ECO:0007669"/>
    <property type="project" value="TreeGrafter"/>
</dbReference>
<dbReference type="InterPro" id="IPR002575">
    <property type="entry name" value="Aminoglycoside_PTrfase"/>
</dbReference>
<dbReference type="OrthoDB" id="2906425at2759"/>
<dbReference type="Proteomes" id="UP000800235">
    <property type="component" value="Unassembled WGS sequence"/>
</dbReference>
<name>A0A9P4NYB8_9PEZI</name>
<protein>
    <recommendedName>
        <fullName evidence="1">Aminoglycoside phosphotransferase domain-containing protein</fullName>
    </recommendedName>
</protein>
<organism evidence="2 3">
    <name type="scientific">Tothia fuscella</name>
    <dbReference type="NCBI Taxonomy" id="1048955"/>
    <lineage>
        <taxon>Eukaryota</taxon>
        <taxon>Fungi</taxon>
        <taxon>Dikarya</taxon>
        <taxon>Ascomycota</taxon>
        <taxon>Pezizomycotina</taxon>
        <taxon>Dothideomycetes</taxon>
        <taxon>Pleosporomycetidae</taxon>
        <taxon>Venturiales</taxon>
        <taxon>Cylindrosympodiaceae</taxon>
        <taxon>Tothia</taxon>
    </lineage>
</organism>
<dbReference type="InterPro" id="IPR011009">
    <property type="entry name" value="Kinase-like_dom_sf"/>
</dbReference>
<feature type="domain" description="Aminoglycoside phosphotransferase" evidence="1">
    <location>
        <begin position="121"/>
        <end position="388"/>
    </location>
</feature>
<evidence type="ECO:0000313" key="3">
    <source>
        <dbReference type="Proteomes" id="UP000800235"/>
    </source>
</evidence>
<evidence type="ECO:0000313" key="2">
    <source>
        <dbReference type="EMBL" id="KAF2433877.1"/>
    </source>
</evidence>
<reference evidence="2" key="1">
    <citation type="journal article" date="2020" name="Stud. Mycol.">
        <title>101 Dothideomycetes genomes: a test case for predicting lifestyles and emergence of pathogens.</title>
        <authorList>
            <person name="Haridas S."/>
            <person name="Albert R."/>
            <person name="Binder M."/>
            <person name="Bloem J."/>
            <person name="Labutti K."/>
            <person name="Salamov A."/>
            <person name="Andreopoulos B."/>
            <person name="Baker S."/>
            <person name="Barry K."/>
            <person name="Bills G."/>
            <person name="Bluhm B."/>
            <person name="Cannon C."/>
            <person name="Castanera R."/>
            <person name="Culley D."/>
            <person name="Daum C."/>
            <person name="Ezra D."/>
            <person name="Gonzalez J."/>
            <person name="Henrissat B."/>
            <person name="Kuo A."/>
            <person name="Liang C."/>
            <person name="Lipzen A."/>
            <person name="Lutzoni F."/>
            <person name="Magnuson J."/>
            <person name="Mondo S."/>
            <person name="Nolan M."/>
            <person name="Ohm R."/>
            <person name="Pangilinan J."/>
            <person name="Park H.-J."/>
            <person name="Ramirez L."/>
            <person name="Alfaro M."/>
            <person name="Sun H."/>
            <person name="Tritt A."/>
            <person name="Yoshinaga Y."/>
            <person name="Zwiers L.-H."/>
            <person name="Turgeon B."/>
            <person name="Goodwin S."/>
            <person name="Spatafora J."/>
            <person name="Crous P."/>
            <person name="Grigoriev I."/>
        </authorList>
    </citation>
    <scope>NUCLEOTIDE SEQUENCE</scope>
    <source>
        <strain evidence="2">CBS 130266</strain>
    </source>
</reference>
<gene>
    <name evidence="2" type="ORF">EJ08DRAFT_668550</name>
</gene>
<accession>A0A9P4NYB8</accession>
<dbReference type="PANTHER" id="PTHR36091">
    <property type="entry name" value="ALTERED INHERITANCE OF MITOCHONDRIA PROTEIN 9, MITOCHONDRIAL"/>
    <property type="match status" value="1"/>
</dbReference>
<dbReference type="SUPFAM" id="SSF56112">
    <property type="entry name" value="Protein kinase-like (PK-like)"/>
    <property type="match status" value="1"/>
</dbReference>
<dbReference type="PANTHER" id="PTHR36091:SF2">
    <property type="entry name" value="AMINOGLYCOSIDE PHOSPHOTRANSFERASE DOMAIN-CONTAINING PROTEIN"/>
    <property type="match status" value="1"/>
</dbReference>
<dbReference type="Gene3D" id="3.90.1200.10">
    <property type="match status" value="1"/>
</dbReference>
<sequence>MPYLASFFAVRAGNILSPAPVADGCVRRSMAPFDLRMFAKSLSTAFLIEPDIFYYGSDLGRLNGYAGSKSNCNEEDFFRYSAGRWLWGEKEQFAARYVEFDIQALCSVAAKSIGSASCSTITKMPEGNFNKSFLVTMTDGREVVAKVPNPNAGRPHFSTASEVATMDYVYTWSSRANETSVGAEHIIMEKAPGIQLSKLWDELQGNKKYGIIQQLVGFEKALATAKLPAYGSLYYSDDLLESTSAIALPVMDVNGSTKSFSIGPTNNRKYFDDGRGTLELDRGPWRSLEQYVTANAQREKISIARINRTPQRQGLFDGPGQYRPSRTTKDKVLDDYQKISAHVLPRDSSTHSPVLWHPDLHTSNIFVDPLEPTRITCIIDWQAVHAAPLFMQVRQPALLDYDGPLPEALASPSLPDNYDTLSPQDQLQARKLRAAQSLYKLYEVELLEQCKSAGRALKNRNTLIYRITALAGSIFTDGEPVLLGYLMKAVEDWKTIAGVDENGQPLLSCPLSYSEHEKQEQKEAEKKWNLGVVLMDNVYEDLGVYNGWNGLVNHADYETMLITLQECKEHFLHHMARTAEEREEWMKAWPFQDREP</sequence>